<dbReference type="Pfam" id="PF00356">
    <property type="entry name" value="LacI"/>
    <property type="match status" value="1"/>
</dbReference>
<keyword evidence="3" id="KW-0804">Transcription</keyword>
<evidence type="ECO:0000256" key="1">
    <source>
        <dbReference type="ARBA" id="ARBA00023015"/>
    </source>
</evidence>
<accession>A0ABU7ZRD3</accession>
<dbReference type="PROSITE" id="PS00356">
    <property type="entry name" value="HTH_LACI_1"/>
    <property type="match status" value="1"/>
</dbReference>
<evidence type="ECO:0000256" key="2">
    <source>
        <dbReference type="ARBA" id="ARBA00023125"/>
    </source>
</evidence>
<comment type="caution">
    <text evidence="5">The sequence shown here is derived from an EMBL/GenBank/DDBJ whole genome shotgun (WGS) entry which is preliminary data.</text>
</comment>
<dbReference type="PANTHER" id="PTHR30146">
    <property type="entry name" value="LACI-RELATED TRANSCRIPTIONAL REPRESSOR"/>
    <property type="match status" value="1"/>
</dbReference>
<evidence type="ECO:0000313" key="6">
    <source>
        <dbReference type="Proteomes" id="UP001380822"/>
    </source>
</evidence>
<evidence type="ECO:0000256" key="3">
    <source>
        <dbReference type="ARBA" id="ARBA00023163"/>
    </source>
</evidence>
<dbReference type="SUPFAM" id="SSF53822">
    <property type="entry name" value="Periplasmic binding protein-like I"/>
    <property type="match status" value="1"/>
</dbReference>
<dbReference type="Gene3D" id="3.40.50.2300">
    <property type="match status" value="2"/>
</dbReference>
<dbReference type="RefSeq" id="WP_334252340.1">
    <property type="nucleotide sequence ID" value="NZ_JBAKBE010000009.1"/>
</dbReference>
<dbReference type="CDD" id="cd01392">
    <property type="entry name" value="HTH_LacI"/>
    <property type="match status" value="1"/>
</dbReference>
<evidence type="ECO:0000313" key="5">
    <source>
        <dbReference type="EMBL" id="MEH0097586.1"/>
    </source>
</evidence>
<dbReference type="InterPro" id="IPR025997">
    <property type="entry name" value="SBP_2_dom"/>
</dbReference>
<dbReference type="Gene3D" id="1.10.260.40">
    <property type="entry name" value="lambda repressor-like DNA-binding domains"/>
    <property type="match status" value="1"/>
</dbReference>
<dbReference type="EMBL" id="JBAKBE010000009">
    <property type="protein sequence ID" value="MEH0097586.1"/>
    <property type="molecule type" value="Genomic_DNA"/>
</dbReference>
<dbReference type="CDD" id="cd06307">
    <property type="entry name" value="PBP1_sugar_binding"/>
    <property type="match status" value="1"/>
</dbReference>
<dbReference type="InterPro" id="IPR000843">
    <property type="entry name" value="HTH_LacI"/>
</dbReference>
<protein>
    <submittedName>
        <fullName evidence="5">Substrate-binding domain-containing protein</fullName>
    </submittedName>
</protein>
<keyword evidence="1" id="KW-0805">Transcription regulation</keyword>
<feature type="domain" description="HTH lacI-type" evidence="4">
    <location>
        <begin position="5"/>
        <end position="59"/>
    </location>
</feature>
<keyword evidence="2" id="KW-0238">DNA-binding</keyword>
<dbReference type="SUPFAM" id="SSF47413">
    <property type="entry name" value="lambda repressor-like DNA-binding domains"/>
    <property type="match status" value="1"/>
</dbReference>
<keyword evidence="6" id="KW-1185">Reference proteome</keyword>
<dbReference type="SMART" id="SM00354">
    <property type="entry name" value="HTH_LACI"/>
    <property type="match status" value="1"/>
</dbReference>
<name>A0ABU7ZRD3_9HYPH</name>
<reference evidence="5 6" key="1">
    <citation type="submission" date="2024-02" db="EMBL/GenBank/DDBJ databases">
        <title>A new putative Pannonibacter species isolated from two cases of bloodstream infections in paediatric patients.</title>
        <authorList>
            <person name="Castellana S."/>
            <person name="De Laurentiis V."/>
            <person name="Grassi M."/>
            <person name="De Leonardis F."/>
            <person name="Mosca A."/>
            <person name="De Carlo C."/>
            <person name="Sparapano E."/>
            <person name="Ronga L."/>
            <person name="Santacroce L."/>
            <person name="Chironna M."/>
            <person name="De Robertis A."/>
            <person name="Bianco A."/>
            <person name="Del Sambro L."/>
            <person name="Capozzi L."/>
            <person name="Parisi A."/>
        </authorList>
    </citation>
    <scope>NUCLEOTIDE SEQUENCE [LARGE SCALE GENOMIC DNA]</scope>
    <source>
        <strain evidence="5 6">Pt2</strain>
    </source>
</reference>
<dbReference type="Pfam" id="PF13407">
    <property type="entry name" value="Peripla_BP_4"/>
    <property type="match status" value="1"/>
</dbReference>
<dbReference type="InterPro" id="IPR010982">
    <property type="entry name" value="Lambda_DNA-bd_dom_sf"/>
</dbReference>
<dbReference type="PANTHER" id="PTHR30146:SF152">
    <property type="entry name" value="TRANSCRIPTIONAL REGULATORY PROTEIN"/>
    <property type="match status" value="1"/>
</dbReference>
<gene>
    <name evidence="5" type="ORF">V6L76_15090</name>
</gene>
<dbReference type="InterPro" id="IPR028082">
    <property type="entry name" value="Peripla_BP_I"/>
</dbReference>
<proteinExistence type="predicted"/>
<dbReference type="Proteomes" id="UP001380822">
    <property type="component" value="Unassembled WGS sequence"/>
</dbReference>
<sequence>MMQRVTIHDVAARAGVSLATVDRVLNGRPGVRAATVERVETAVRELGYTPDVHAANLAKRRRYRLHFLIPQSTNAFMEDLKREAEQVALRVAGERVVMTITPIDAFDSHSVAGTLAVLDKSICDGVAVVAPSSPEVRAAIDRLAMRDVPVVTLISDHPASARAHFAGIDNVAAGRSAGQLLARFIAGNRPGSTAKVGFIAGSLGLRDHAERHGSCLEVLEELQPGLQALKVREGRDDNERTRDITLRLLDEHPDLEGLYNAGGGNRGVISALEERGVERQVTFIAHELTPYTRRALLNGTIDALIAQNPGHEIRSAVRVLKALIDGTPVIAEQERIGIDIFLPGNLPPETAKN</sequence>
<evidence type="ECO:0000259" key="4">
    <source>
        <dbReference type="PROSITE" id="PS50932"/>
    </source>
</evidence>
<dbReference type="PROSITE" id="PS50932">
    <property type="entry name" value="HTH_LACI_2"/>
    <property type="match status" value="1"/>
</dbReference>
<dbReference type="PRINTS" id="PR00036">
    <property type="entry name" value="HTHLACI"/>
</dbReference>
<organism evidence="5 6">
    <name type="scientific">Pannonibacter anstelovis</name>
    <dbReference type="NCBI Taxonomy" id="3121537"/>
    <lineage>
        <taxon>Bacteria</taxon>
        <taxon>Pseudomonadati</taxon>
        <taxon>Pseudomonadota</taxon>
        <taxon>Alphaproteobacteria</taxon>
        <taxon>Hyphomicrobiales</taxon>
        <taxon>Stappiaceae</taxon>
        <taxon>Pannonibacter</taxon>
    </lineage>
</organism>